<organism evidence="1 2">
    <name type="scientific">Actinorugispora endophytica</name>
    <dbReference type="NCBI Taxonomy" id="1605990"/>
    <lineage>
        <taxon>Bacteria</taxon>
        <taxon>Bacillati</taxon>
        <taxon>Actinomycetota</taxon>
        <taxon>Actinomycetes</taxon>
        <taxon>Streptosporangiales</taxon>
        <taxon>Nocardiopsidaceae</taxon>
        <taxon>Actinorugispora</taxon>
    </lineage>
</organism>
<dbReference type="Proteomes" id="UP000295281">
    <property type="component" value="Unassembled WGS sequence"/>
</dbReference>
<dbReference type="RefSeq" id="WP_133739677.1">
    <property type="nucleotide sequence ID" value="NZ_SNYN01000001.1"/>
</dbReference>
<dbReference type="EMBL" id="SNYN01000001">
    <property type="protein sequence ID" value="TDQ55104.1"/>
    <property type="molecule type" value="Genomic_DNA"/>
</dbReference>
<dbReference type="SUPFAM" id="SSF52540">
    <property type="entry name" value="P-loop containing nucleoside triphosphate hydrolases"/>
    <property type="match status" value="1"/>
</dbReference>
<evidence type="ECO:0008006" key="3">
    <source>
        <dbReference type="Google" id="ProtNLM"/>
    </source>
</evidence>
<name>A0A4R6V4C0_9ACTN</name>
<proteinExistence type="predicted"/>
<dbReference type="AlphaFoldDB" id="A0A4R6V4C0"/>
<dbReference type="InterPro" id="IPR027417">
    <property type="entry name" value="P-loop_NTPase"/>
</dbReference>
<evidence type="ECO:0000313" key="1">
    <source>
        <dbReference type="EMBL" id="TDQ55104.1"/>
    </source>
</evidence>
<dbReference type="Gene3D" id="3.40.50.300">
    <property type="entry name" value="P-loop containing nucleotide triphosphate hydrolases"/>
    <property type="match status" value="1"/>
</dbReference>
<reference evidence="1 2" key="1">
    <citation type="submission" date="2019-03" db="EMBL/GenBank/DDBJ databases">
        <title>Genomic Encyclopedia of Type Strains, Phase IV (KMG-IV): sequencing the most valuable type-strain genomes for metagenomic binning, comparative biology and taxonomic classification.</title>
        <authorList>
            <person name="Goeker M."/>
        </authorList>
    </citation>
    <scope>NUCLEOTIDE SEQUENCE [LARGE SCALE GENOMIC DNA]</scope>
    <source>
        <strain evidence="1 2">DSM 46770</strain>
    </source>
</reference>
<accession>A0A4R6V4C0</accession>
<keyword evidence="2" id="KW-1185">Reference proteome</keyword>
<gene>
    <name evidence="1" type="ORF">EV190_101427</name>
</gene>
<evidence type="ECO:0000313" key="2">
    <source>
        <dbReference type="Proteomes" id="UP000295281"/>
    </source>
</evidence>
<sequence>MTRTVALFSLGGAPGVTTLSMALASVWPGEAGAVLVEADASGGDIATRYRLHASPALIDLAAAARRGPAENGGATGGPLAHSQALPGGLPVCAAPTTADRANGAVELLAQNPGILGADQAPAVVVDLGRLAPRSPAARLAMAADVVVLVVQDDLAQLRRVKDSAAAFREAFRDLRVVVRTGADSTSEIAEATGLPVAERIGRDDKAAAFLRGERNDRRPHKRPLFKTAAVLARRLAEETAPIPAPDTRPVGVQS</sequence>
<dbReference type="OrthoDB" id="5243870at2"/>
<protein>
    <recommendedName>
        <fullName evidence="3">MinD-like ATPase involved in chromosome partitioning or flagellar assembly</fullName>
    </recommendedName>
</protein>
<comment type="caution">
    <text evidence="1">The sequence shown here is derived from an EMBL/GenBank/DDBJ whole genome shotgun (WGS) entry which is preliminary data.</text>
</comment>